<dbReference type="GO" id="GO:0005737">
    <property type="term" value="C:cytoplasm"/>
    <property type="evidence" value="ECO:0007669"/>
    <property type="project" value="UniProtKB-SubCell"/>
</dbReference>
<gene>
    <name evidence="7 11" type="primary">tilS</name>
    <name evidence="11" type="ORF">Cch01nite_37750</name>
</gene>
<evidence type="ECO:0000256" key="7">
    <source>
        <dbReference type="HAMAP-Rule" id="MF_01161"/>
    </source>
</evidence>
<dbReference type="InterPro" id="IPR014729">
    <property type="entry name" value="Rossmann-like_a/b/a_fold"/>
</dbReference>
<evidence type="ECO:0000313" key="11">
    <source>
        <dbReference type="EMBL" id="GIG23051.1"/>
    </source>
</evidence>
<comment type="function">
    <text evidence="7">Ligates lysine onto the cytidine present at position 34 of the AUA codon-specific tRNA(Ile) that contains the anticodon CAU, in an ATP-dependent manner. Cytidine is converted to lysidine, thus changing the amino acid specificity of the tRNA from methionine to isoleucine.</text>
</comment>
<evidence type="ECO:0000256" key="2">
    <source>
        <dbReference type="ARBA" id="ARBA00022598"/>
    </source>
</evidence>
<dbReference type="InterPro" id="IPR015262">
    <property type="entry name" value="tRNA_Ile_lys_synt_subst-bd"/>
</dbReference>
<feature type="domain" description="tRNA(Ile)-lysidine synthase substrate-binding" evidence="10">
    <location>
        <begin position="269"/>
        <end position="336"/>
    </location>
</feature>
<evidence type="ECO:0000259" key="9">
    <source>
        <dbReference type="Pfam" id="PF01171"/>
    </source>
</evidence>
<dbReference type="RefSeq" id="WP_203758058.1">
    <property type="nucleotide sequence ID" value="NZ_BONK01000015.1"/>
</dbReference>
<evidence type="ECO:0000256" key="1">
    <source>
        <dbReference type="ARBA" id="ARBA00022490"/>
    </source>
</evidence>
<accession>A0A919P412</accession>
<dbReference type="InterPro" id="IPR011063">
    <property type="entry name" value="TilS/TtcA_N"/>
</dbReference>
<dbReference type="GO" id="GO:0032267">
    <property type="term" value="F:tRNA(Ile)-lysidine synthase activity"/>
    <property type="evidence" value="ECO:0007669"/>
    <property type="project" value="UniProtKB-EC"/>
</dbReference>
<dbReference type="Pfam" id="PF01171">
    <property type="entry name" value="ATP_bind_3"/>
    <property type="match status" value="1"/>
</dbReference>
<protein>
    <recommendedName>
        <fullName evidence="7">tRNA(Ile)-lysidine synthase</fullName>
        <ecNumber evidence="7">6.3.4.19</ecNumber>
    </recommendedName>
    <alternativeName>
        <fullName evidence="7">tRNA(Ile)-2-lysyl-cytidine synthase</fullName>
    </alternativeName>
    <alternativeName>
        <fullName evidence="7">tRNA(Ile)-lysidine synthetase</fullName>
    </alternativeName>
</protein>
<dbReference type="AlphaFoldDB" id="A0A919P412"/>
<evidence type="ECO:0000256" key="8">
    <source>
        <dbReference type="SAM" id="MobiDB-lite"/>
    </source>
</evidence>
<keyword evidence="3 7" id="KW-0819">tRNA processing</keyword>
<dbReference type="Pfam" id="PF09179">
    <property type="entry name" value="TilS"/>
    <property type="match status" value="1"/>
</dbReference>
<keyword evidence="1 7" id="KW-0963">Cytoplasm</keyword>
<dbReference type="SUPFAM" id="SSF82829">
    <property type="entry name" value="MesJ substrate recognition domain-like"/>
    <property type="match status" value="1"/>
</dbReference>
<dbReference type="CDD" id="cd01992">
    <property type="entry name" value="TilS_N"/>
    <property type="match status" value="1"/>
</dbReference>
<dbReference type="Gene3D" id="3.40.50.620">
    <property type="entry name" value="HUPs"/>
    <property type="match status" value="1"/>
</dbReference>
<feature type="region of interest" description="Disordered" evidence="8">
    <location>
        <begin position="319"/>
        <end position="361"/>
    </location>
</feature>
<comment type="subcellular location">
    <subcellularLocation>
        <location evidence="7">Cytoplasm</location>
    </subcellularLocation>
</comment>
<sequence length="361" mass="36356">MSGPDPRVAAIRSAVTDAVADLPDGALVLVACSGGPDSLALAAGLAFVADRSRRAERPVALRAGAVVVDHGLQPGSSDAAAAAADACRRLGLDPVLVVAVDVAGPGGPEAAARAARHDAFEKAASDTGAAAVLLGHTLDDQAETVLLGLARGSGARSLAGMPATRGVLRRPLLALRRADTVAACEALGLEPWHDPTNAADHPAAGARSRVRDRVLPVLEDVLGPGVAAALARTAAQLREDAAALDALAGVLLADATQAVTGRHDGLVGLDCATLAAAPDAVRRRALRAAALTAGCPGGALHRTHVLALDALVVGWHGQGPAALPGRREGRRSYGTLVLGPGRDAAGGDEQFSPQRDEQQER</sequence>
<comment type="domain">
    <text evidence="7">The N-terminal region contains the highly conserved SGGXDS motif, predicted to be a P-loop motif involved in ATP binding.</text>
</comment>
<comment type="similarity">
    <text evidence="7">Belongs to the tRNA(Ile)-lysidine synthase family.</text>
</comment>
<dbReference type="PANTHER" id="PTHR43033">
    <property type="entry name" value="TRNA(ILE)-LYSIDINE SYNTHASE-RELATED"/>
    <property type="match status" value="1"/>
</dbReference>
<dbReference type="PANTHER" id="PTHR43033:SF1">
    <property type="entry name" value="TRNA(ILE)-LYSIDINE SYNTHASE-RELATED"/>
    <property type="match status" value="1"/>
</dbReference>
<evidence type="ECO:0000256" key="4">
    <source>
        <dbReference type="ARBA" id="ARBA00022741"/>
    </source>
</evidence>
<dbReference type="HAMAP" id="MF_01161">
    <property type="entry name" value="tRNA_Ile_lys_synt"/>
    <property type="match status" value="1"/>
</dbReference>
<dbReference type="EC" id="6.3.4.19" evidence="7"/>
<evidence type="ECO:0000259" key="10">
    <source>
        <dbReference type="Pfam" id="PF09179"/>
    </source>
</evidence>
<keyword evidence="4 7" id="KW-0547">Nucleotide-binding</keyword>
<keyword evidence="12" id="KW-1185">Reference proteome</keyword>
<dbReference type="GO" id="GO:0005524">
    <property type="term" value="F:ATP binding"/>
    <property type="evidence" value="ECO:0007669"/>
    <property type="project" value="UniProtKB-UniRule"/>
</dbReference>
<comment type="catalytic activity">
    <reaction evidence="6 7">
        <text>cytidine(34) in tRNA(Ile2) + L-lysine + ATP = lysidine(34) in tRNA(Ile2) + AMP + diphosphate + H(+)</text>
        <dbReference type="Rhea" id="RHEA:43744"/>
        <dbReference type="Rhea" id="RHEA-COMP:10625"/>
        <dbReference type="Rhea" id="RHEA-COMP:10670"/>
        <dbReference type="ChEBI" id="CHEBI:15378"/>
        <dbReference type="ChEBI" id="CHEBI:30616"/>
        <dbReference type="ChEBI" id="CHEBI:32551"/>
        <dbReference type="ChEBI" id="CHEBI:33019"/>
        <dbReference type="ChEBI" id="CHEBI:82748"/>
        <dbReference type="ChEBI" id="CHEBI:83665"/>
        <dbReference type="ChEBI" id="CHEBI:456215"/>
        <dbReference type="EC" id="6.3.4.19"/>
    </reaction>
</comment>
<dbReference type="NCBIfam" id="TIGR02432">
    <property type="entry name" value="lysidine_TilS_N"/>
    <property type="match status" value="1"/>
</dbReference>
<feature type="binding site" evidence="7">
    <location>
        <begin position="33"/>
        <end position="38"/>
    </location>
    <ligand>
        <name>ATP</name>
        <dbReference type="ChEBI" id="CHEBI:30616"/>
    </ligand>
</feature>
<comment type="caution">
    <text evidence="11">The sequence shown here is derived from an EMBL/GenBank/DDBJ whole genome shotgun (WGS) entry which is preliminary data.</text>
</comment>
<name>A0A919P412_9CELL</name>
<dbReference type="InterPro" id="IPR012795">
    <property type="entry name" value="tRNA_Ile_lys_synt_N"/>
</dbReference>
<evidence type="ECO:0000256" key="6">
    <source>
        <dbReference type="ARBA" id="ARBA00048539"/>
    </source>
</evidence>
<reference evidence="11" key="1">
    <citation type="submission" date="2021-01" db="EMBL/GenBank/DDBJ databases">
        <title>Whole genome shotgun sequence of Cellulomonas chitinilytica NBRC 110799.</title>
        <authorList>
            <person name="Komaki H."/>
            <person name="Tamura T."/>
        </authorList>
    </citation>
    <scope>NUCLEOTIDE SEQUENCE</scope>
    <source>
        <strain evidence="11">NBRC 110799</strain>
    </source>
</reference>
<dbReference type="InterPro" id="IPR012094">
    <property type="entry name" value="tRNA_Ile_lys_synt"/>
</dbReference>
<keyword evidence="5 7" id="KW-0067">ATP-binding</keyword>
<dbReference type="Gene3D" id="1.20.59.20">
    <property type="match status" value="1"/>
</dbReference>
<dbReference type="SUPFAM" id="SSF52402">
    <property type="entry name" value="Adenine nucleotide alpha hydrolases-like"/>
    <property type="match status" value="1"/>
</dbReference>
<dbReference type="EMBL" id="BONK01000015">
    <property type="protein sequence ID" value="GIG23051.1"/>
    <property type="molecule type" value="Genomic_DNA"/>
</dbReference>
<evidence type="ECO:0000256" key="3">
    <source>
        <dbReference type="ARBA" id="ARBA00022694"/>
    </source>
</evidence>
<keyword evidence="2 7" id="KW-0436">Ligase</keyword>
<organism evidence="11 12">
    <name type="scientific">Cellulomonas chitinilytica</name>
    <dbReference type="NCBI Taxonomy" id="398759"/>
    <lineage>
        <taxon>Bacteria</taxon>
        <taxon>Bacillati</taxon>
        <taxon>Actinomycetota</taxon>
        <taxon>Actinomycetes</taxon>
        <taxon>Micrococcales</taxon>
        <taxon>Cellulomonadaceae</taxon>
        <taxon>Cellulomonas</taxon>
    </lineage>
</organism>
<dbReference type="Proteomes" id="UP000632740">
    <property type="component" value="Unassembled WGS sequence"/>
</dbReference>
<evidence type="ECO:0000313" key="12">
    <source>
        <dbReference type="Proteomes" id="UP000632740"/>
    </source>
</evidence>
<feature type="domain" description="tRNA(Ile)-lysidine/2-thiocytidine synthase N-terminal" evidence="9">
    <location>
        <begin position="28"/>
        <end position="201"/>
    </location>
</feature>
<evidence type="ECO:0000256" key="5">
    <source>
        <dbReference type="ARBA" id="ARBA00022840"/>
    </source>
</evidence>
<proteinExistence type="inferred from homology"/>
<dbReference type="GO" id="GO:0006400">
    <property type="term" value="P:tRNA modification"/>
    <property type="evidence" value="ECO:0007669"/>
    <property type="project" value="UniProtKB-UniRule"/>
</dbReference>